<dbReference type="EMBL" id="SRMP02000002">
    <property type="protein sequence ID" value="MFN0290380.1"/>
    <property type="molecule type" value="Genomic_DNA"/>
</dbReference>
<dbReference type="Pfam" id="PF14289">
    <property type="entry name" value="DUF4369"/>
    <property type="match status" value="1"/>
</dbReference>
<feature type="chain" id="PRO_5046599534" evidence="5">
    <location>
        <begin position="19"/>
        <end position="371"/>
    </location>
</feature>
<evidence type="ECO:0000256" key="1">
    <source>
        <dbReference type="ARBA" id="ARBA00004196"/>
    </source>
</evidence>
<dbReference type="PROSITE" id="PS00194">
    <property type="entry name" value="THIOREDOXIN_1"/>
    <property type="match status" value="1"/>
</dbReference>
<keyword evidence="5" id="KW-0732">Signal</keyword>
<dbReference type="CDD" id="cd02966">
    <property type="entry name" value="TlpA_like_family"/>
    <property type="match status" value="1"/>
</dbReference>
<evidence type="ECO:0000313" key="7">
    <source>
        <dbReference type="EMBL" id="MFN0290380.1"/>
    </source>
</evidence>
<organism evidence="7 8">
    <name type="scientific">Pedobacter helvus</name>
    <dbReference type="NCBI Taxonomy" id="2563444"/>
    <lineage>
        <taxon>Bacteria</taxon>
        <taxon>Pseudomonadati</taxon>
        <taxon>Bacteroidota</taxon>
        <taxon>Sphingobacteriia</taxon>
        <taxon>Sphingobacteriales</taxon>
        <taxon>Sphingobacteriaceae</taxon>
        <taxon>Pedobacter</taxon>
    </lineage>
</organism>
<gene>
    <name evidence="7" type="ORF">E5L68_003205</name>
</gene>
<comment type="subcellular location">
    <subcellularLocation>
        <location evidence="1">Cell envelope</location>
    </subcellularLocation>
</comment>
<dbReference type="Gene3D" id="3.40.30.10">
    <property type="entry name" value="Glutaredoxin"/>
    <property type="match status" value="1"/>
</dbReference>
<feature type="signal peptide" evidence="5">
    <location>
        <begin position="1"/>
        <end position="18"/>
    </location>
</feature>
<dbReference type="InterPro" id="IPR025380">
    <property type="entry name" value="DUF4369"/>
</dbReference>
<keyword evidence="2" id="KW-0201">Cytochrome c-type biogenesis</keyword>
<dbReference type="Pfam" id="PF00578">
    <property type="entry name" value="AhpC-TSA"/>
    <property type="match status" value="1"/>
</dbReference>
<proteinExistence type="predicted"/>
<dbReference type="PANTHER" id="PTHR42852">
    <property type="entry name" value="THIOL:DISULFIDE INTERCHANGE PROTEIN DSBE"/>
    <property type="match status" value="1"/>
</dbReference>
<protein>
    <submittedName>
        <fullName evidence="7">Redoxin domain-containing protein</fullName>
    </submittedName>
</protein>
<feature type="domain" description="Thioredoxin" evidence="6">
    <location>
        <begin position="233"/>
        <end position="371"/>
    </location>
</feature>
<dbReference type="InterPro" id="IPR036249">
    <property type="entry name" value="Thioredoxin-like_sf"/>
</dbReference>
<evidence type="ECO:0000256" key="5">
    <source>
        <dbReference type="SAM" id="SignalP"/>
    </source>
</evidence>
<dbReference type="PANTHER" id="PTHR42852:SF6">
    <property type="entry name" value="THIOL:DISULFIDE INTERCHANGE PROTEIN DSBE"/>
    <property type="match status" value="1"/>
</dbReference>
<name>A0ABW9JEN0_9SPHI</name>
<evidence type="ECO:0000256" key="3">
    <source>
        <dbReference type="ARBA" id="ARBA00023157"/>
    </source>
</evidence>
<dbReference type="SUPFAM" id="SSF52833">
    <property type="entry name" value="Thioredoxin-like"/>
    <property type="match status" value="1"/>
</dbReference>
<evidence type="ECO:0000259" key="6">
    <source>
        <dbReference type="PROSITE" id="PS51352"/>
    </source>
</evidence>
<dbReference type="Proteomes" id="UP001517367">
    <property type="component" value="Unassembled WGS sequence"/>
</dbReference>
<keyword evidence="8" id="KW-1185">Reference proteome</keyword>
<reference evidence="7 8" key="1">
    <citation type="submission" date="2024-12" db="EMBL/GenBank/DDBJ databases">
        <authorList>
            <person name="Hu S."/>
        </authorList>
    </citation>
    <scope>NUCLEOTIDE SEQUENCE [LARGE SCALE GENOMIC DNA]</scope>
    <source>
        <strain evidence="7 8">P-25</strain>
    </source>
</reference>
<keyword evidence="4" id="KW-0676">Redox-active center</keyword>
<evidence type="ECO:0000256" key="2">
    <source>
        <dbReference type="ARBA" id="ARBA00022748"/>
    </source>
</evidence>
<dbReference type="InterPro" id="IPR017937">
    <property type="entry name" value="Thioredoxin_CS"/>
</dbReference>
<comment type="caution">
    <text evidence="7">The sequence shown here is derived from an EMBL/GenBank/DDBJ whole genome shotgun (WGS) entry which is preliminary data.</text>
</comment>
<keyword evidence="3" id="KW-1015">Disulfide bond</keyword>
<dbReference type="InterPro" id="IPR050553">
    <property type="entry name" value="Thioredoxin_ResA/DsbE_sf"/>
</dbReference>
<dbReference type="InterPro" id="IPR000866">
    <property type="entry name" value="AhpC/TSA"/>
</dbReference>
<evidence type="ECO:0000313" key="8">
    <source>
        <dbReference type="Proteomes" id="UP001517367"/>
    </source>
</evidence>
<dbReference type="RefSeq" id="WP_138729610.1">
    <property type="nucleotide sequence ID" value="NZ_SRMP02000002.1"/>
</dbReference>
<dbReference type="PROSITE" id="PS51352">
    <property type="entry name" value="THIOREDOXIN_2"/>
    <property type="match status" value="1"/>
</dbReference>
<sequence>MKKIILAALISSAITAKAQDKFNITGTLSGVGNDKMILLSFTNSEGKSAKDSANVINGKFAISGTTAYGNRAYLELKPIVKDTSKRRTVDYKEFYLEKGNTTVAGTDKIATATISGTKVQAENLAYHAQMDPLQAEYKKIVDRFYKARAAKDSVELKKISEDAKPLMAKMESTLDDFIKNNPDSYMTADLVLGNRMAVVDLEKFEPIYNTLSKRVLASFTGKKITDKYNKAKNIAIGKEVDFTLPDVKGNEFKLSSLKGKYVLVDFWASWCVPCRAENPHLLKAYGELKDKNFEIVGVSLDDKREPWLKAVAQDKLPWTQVSDVKGFKTEVAVRFGISAIPQNFLIDPSGKIIAKDLRGEDVNKKIASYIK</sequence>
<evidence type="ECO:0000256" key="4">
    <source>
        <dbReference type="ARBA" id="ARBA00023284"/>
    </source>
</evidence>
<accession>A0ABW9JEN0</accession>
<dbReference type="InterPro" id="IPR013766">
    <property type="entry name" value="Thioredoxin_domain"/>
</dbReference>